<dbReference type="GO" id="GO:0046872">
    <property type="term" value="F:metal ion binding"/>
    <property type="evidence" value="ECO:0007669"/>
    <property type="project" value="UniProtKB-KW"/>
</dbReference>
<evidence type="ECO:0008006" key="7">
    <source>
        <dbReference type="Google" id="ProtNLM"/>
    </source>
</evidence>
<evidence type="ECO:0000256" key="1">
    <source>
        <dbReference type="ARBA" id="ARBA00022679"/>
    </source>
</evidence>
<keyword evidence="3" id="KW-0460">Magnesium</keyword>
<reference evidence="6" key="1">
    <citation type="submission" date="2016-11" db="EMBL/GenBank/DDBJ databases">
        <authorList>
            <person name="Guldener U."/>
        </authorList>
    </citation>
    <scope>NUCLEOTIDE SEQUENCE [LARGE SCALE GENOMIC DNA]</scope>
</reference>
<dbReference type="GO" id="GO:0008299">
    <property type="term" value="P:isoprenoid biosynthetic process"/>
    <property type="evidence" value="ECO:0007669"/>
    <property type="project" value="InterPro"/>
</dbReference>
<dbReference type="InterPro" id="IPR008949">
    <property type="entry name" value="Isoprenoid_synthase_dom_sf"/>
</dbReference>
<dbReference type="PANTHER" id="PTHR12001">
    <property type="entry name" value="GERANYLGERANYL PYROPHOSPHATE SYNTHASE"/>
    <property type="match status" value="1"/>
</dbReference>
<dbReference type="Proteomes" id="UP000183365">
    <property type="component" value="Unassembled WGS sequence"/>
</dbReference>
<dbReference type="GO" id="GO:0004659">
    <property type="term" value="F:prenyltransferase activity"/>
    <property type="evidence" value="ECO:0007669"/>
    <property type="project" value="InterPro"/>
</dbReference>
<dbReference type="Pfam" id="PF00348">
    <property type="entry name" value="polyprenyl_synt"/>
    <property type="match status" value="1"/>
</dbReference>
<keyword evidence="2" id="KW-0479">Metal-binding</keyword>
<dbReference type="InterPro" id="IPR000092">
    <property type="entry name" value="Polyprenyl_synt"/>
</dbReference>
<protein>
    <recommendedName>
        <fullName evidence="7">Geranylgeranyl pyrophosphate synthase</fullName>
    </recommendedName>
</protein>
<sequence length="334" mass="38585">MDLGNINLVEKIDQYLLNNENIYETISSQDVSDIRLPLSNLNNGKGFRQLLLLSLATYMDLNIEPQSKEIVAIMEFINILHNSSLLIDDIEDNSLERRGEKCAYIQYGTALTLNCGTYGIFEAIDRLVEYMDSEEQSTVFTGNKKYNILKKLNNEIMYLHIGQGLEIFWRDISLKVPDFLEYLKMIRLKTSGMLRILAVLFLEFFEVNDEQKKKNVMKLMEYIGVLYQIRDDYLNIIADNSTDIHEGKFSFPILIAINKELNDHEGKSVVYNIVTKKHKLDKDIEIVMESLKKYDVLNITVDVINNLIDQIIVSFDLTKGSALVYLLQKIRIGN</sequence>
<evidence type="ECO:0000313" key="5">
    <source>
        <dbReference type="EMBL" id="SGZ40801.1"/>
    </source>
</evidence>
<evidence type="ECO:0000256" key="4">
    <source>
        <dbReference type="RuleBase" id="RU004466"/>
    </source>
</evidence>
<dbReference type="InterPro" id="IPR033749">
    <property type="entry name" value="Polyprenyl_synt_CS"/>
</dbReference>
<evidence type="ECO:0000256" key="2">
    <source>
        <dbReference type="ARBA" id="ARBA00022723"/>
    </source>
</evidence>
<dbReference type="PROSITE" id="PS00723">
    <property type="entry name" value="POLYPRENYL_SYNTHASE_1"/>
    <property type="match status" value="1"/>
</dbReference>
<evidence type="ECO:0000313" key="6">
    <source>
        <dbReference type="Proteomes" id="UP000183365"/>
    </source>
</evidence>
<dbReference type="PROSITE" id="PS00444">
    <property type="entry name" value="POLYPRENYL_SYNTHASE_2"/>
    <property type="match status" value="1"/>
</dbReference>
<dbReference type="EMBL" id="FQNF01000064">
    <property type="protein sequence ID" value="SGZ40801.1"/>
    <property type="molecule type" value="Genomic_DNA"/>
</dbReference>
<keyword evidence="1 4" id="KW-0808">Transferase</keyword>
<dbReference type="Gene3D" id="1.10.600.10">
    <property type="entry name" value="Farnesyl Diphosphate Synthase"/>
    <property type="match status" value="1"/>
</dbReference>
<dbReference type="AlphaFoldDB" id="A0A1L0CQM7"/>
<organism evidence="5 6">
    <name type="scientific">Hanseniaspora guilliermondii</name>
    <dbReference type="NCBI Taxonomy" id="56406"/>
    <lineage>
        <taxon>Eukaryota</taxon>
        <taxon>Fungi</taxon>
        <taxon>Dikarya</taxon>
        <taxon>Ascomycota</taxon>
        <taxon>Saccharomycotina</taxon>
        <taxon>Saccharomycetes</taxon>
        <taxon>Saccharomycodales</taxon>
        <taxon>Saccharomycodaceae</taxon>
        <taxon>Hanseniaspora</taxon>
    </lineage>
</organism>
<dbReference type="OrthoDB" id="6921389at2759"/>
<accession>A0A1L0CQM7</accession>
<name>A0A1L0CQM7_9ASCO</name>
<gene>
    <name evidence="5" type="ORF">HGUI_03001</name>
</gene>
<keyword evidence="6" id="KW-1185">Reference proteome</keyword>
<dbReference type="PANTHER" id="PTHR12001:SF44">
    <property type="entry name" value="GERANYLGERANYL PYROPHOSPHATE SYNTHASE"/>
    <property type="match status" value="1"/>
</dbReference>
<evidence type="ECO:0000256" key="3">
    <source>
        <dbReference type="ARBA" id="ARBA00022842"/>
    </source>
</evidence>
<dbReference type="SUPFAM" id="SSF48576">
    <property type="entry name" value="Terpenoid synthases"/>
    <property type="match status" value="1"/>
</dbReference>
<dbReference type="SFLD" id="SFLDS00005">
    <property type="entry name" value="Isoprenoid_Synthase_Type_I"/>
    <property type="match status" value="1"/>
</dbReference>
<comment type="similarity">
    <text evidence="4">Belongs to the FPP/GGPP synthase family.</text>
</comment>
<dbReference type="VEuPathDB" id="FungiDB:HGUI_03001"/>
<proteinExistence type="inferred from homology"/>